<dbReference type="GO" id="GO:0004519">
    <property type="term" value="F:endonuclease activity"/>
    <property type="evidence" value="ECO:0007669"/>
    <property type="project" value="UniProtKB-KW"/>
</dbReference>
<dbReference type="Proteomes" id="UP000823912">
    <property type="component" value="Unassembled WGS sequence"/>
</dbReference>
<accession>A0A9D1E908</accession>
<sequence>MTRDDNILIKNIYYMLAYTHDTLTPSVFEAMQVERFDNIYNMYAHVLTRGLGVQLKKGLNKAYRTRTEEMTSVRGRISIPGTIRVRMQQKCALVCETDELTENHLSNQILKTAALFLLRHPDVERNYKKELKRELMYFSDVDALLPQMIRWELIRFQRHNKNYRILLAVCRLLLEGMLLTTDPGSHRLFSLQEIRDLSVMEKKERKKKMAKLFEAFVRKYYAREYRRFPGFSSTEETMVWQEDSGNIENLPKMHTDITLTYGRKVLIIDTKYYQKTLERNKDTDNTFISPDNLYQIFAYVKNKEAFLAKRTTPDDPSFEVFGMLLYARTREAQYPDNAYSFMGTKISVKTLDLNTDFENIRRQLDDIVRNHFGLMK</sequence>
<dbReference type="AlphaFoldDB" id="A0A9D1E908"/>
<protein>
    <submittedName>
        <fullName evidence="1">5-methylcytosine-specific restriction endonuclease system specificity protein McrC</fullName>
    </submittedName>
</protein>
<reference evidence="1" key="2">
    <citation type="journal article" date="2021" name="PeerJ">
        <title>Extensive microbial diversity within the chicken gut microbiome revealed by metagenomics and culture.</title>
        <authorList>
            <person name="Gilroy R."/>
            <person name="Ravi A."/>
            <person name="Getino M."/>
            <person name="Pursley I."/>
            <person name="Horton D.L."/>
            <person name="Alikhan N.F."/>
            <person name="Baker D."/>
            <person name="Gharbi K."/>
            <person name="Hall N."/>
            <person name="Watson M."/>
            <person name="Adriaenssens E.M."/>
            <person name="Foster-Nyarko E."/>
            <person name="Jarju S."/>
            <person name="Secka A."/>
            <person name="Antonio M."/>
            <person name="Oren A."/>
            <person name="Chaudhuri R.R."/>
            <person name="La Ragione R."/>
            <person name="Hildebrand F."/>
            <person name="Pallen M.J."/>
        </authorList>
    </citation>
    <scope>NUCLEOTIDE SEQUENCE</scope>
    <source>
        <strain evidence="1">ChiSjej5B23-6657</strain>
    </source>
</reference>
<organism evidence="1 2">
    <name type="scientific">Candidatus Pullilachnospira gallistercoris</name>
    <dbReference type="NCBI Taxonomy" id="2840911"/>
    <lineage>
        <taxon>Bacteria</taxon>
        <taxon>Bacillati</taxon>
        <taxon>Bacillota</taxon>
        <taxon>Clostridia</taxon>
        <taxon>Lachnospirales</taxon>
        <taxon>Lachnospiraceae</taxon>
        <taxon>Lachnospiraceae incertae sedis</taxon>
        <taxon>Candidatus Pullilachnospira</taxon>
    </lineage>
</organism>
<evidence type="ECO:0000313" key="1">
    <source>
        <dbReference type="EMBL" id="HIR70348.1"/>
    </source>
</evidence>
<reference evidence="1" key="1">
    <citation type="submission" date="2020-10" db="EMBL/GenBank/DDBJ databases">
        <authorList>
            <person name="Gilroy R."/>
        </authorList>
    </citation>
    <scope>NUCLEOTIDE SEQUENCE</scope>
    <source>
        <strain evidence="1">ChiSjej5B23-6657</strain>
    </source>
</reference>
<evidence type="ECO:0000313" key="2">
    <source>
        <dbReference type="Proteomes" id="UP000823912"/>
    </source>
</evidence>
<dbReference type="PANTHER" id="PTHR38733:SF1">
    <property type="entry name" value="TYPE IV METHYL-DIRECTED RESTRICTION ENZYME ECOKMCRBC"/>
    <property type="match status" value="1"/>
</dbReference>
<keyword evidence="1" id="KW-0255">Endonuclease</keyword>
<dbReference type="EMBL" id="DVHM01000056">
    <property type="protein sequence ID" value="HIR70348.1"/>
    <property type="molecule type" value="Genomic_DNA"/>
</dbReference>
<dbReference type="InterPro" id="IPR019292">
    <property type="entry name" value="McrC"/>
</dbReference>
<proteinExistence type="predicted"/>
<keyword evidence="1" id="KW-0540">Nuclease</keyword>
<name>A0A9D1E908_9FIRM</name>
<gene>
    <name evidence="1" type="ORF">IAA55_03610</name>
</gene>
<keyword evidence="1" id="KW-0378">Hydrolase</keyword>
<comment type="caution">
    <text evidence="1">The sequence shown here is derived from an EMBL/GenBank/DDBJ whole genome shotgun (WGS) entry which is preliminary data.</text>
</comment>
<dbReference type="PANTHER" id="PTHR38733">
    <property type="entry name" value="PROTEIN MCRC"/>
    <property type="match status" value="1"/>
</dbReference>
<dbReference type="Pfam" id="PF10117">
    <property type="entry name" value="McrBC"/>
    <property type="match status" value="1"/>
</dbReference>